<organism evidence="6 7">
    <name type="scientific">Ruminococcus difficilis</name>
    <dbReference type="NCBI Taxonomy" id="2763069"/>
    <lineage>
        <taxon>Bacteria</taxon>
        <taxon>Bacillati</taxon>
        <taxon>Bacillota</taxon>
        <taxon>Clostridia</taxon>
        <taxon>Eubacteriales</taxon>
        <taxon>Oscillospiraceae</taxon>
        <taxon>Ruminococcus</taxon>
    </lineage>
</organism>
<dbReference type="PANTHER" id="PTHR46233:SF3">
    <property type="entry name" value="HYDROXYACYLGLUTATHIONE HYDROLASE GLOC"/>
    <property type="match status" value="1"/>
</dbReference>
<gene>
    <name evidence="6" type="ORF">JKK62_05440</name>
</gene>
<dbReference type="SMART" id="SM00849">
    <property type="entry name" value="Lactamase_B"/>
    <property type="match status" value="1"/>
</dbReference>
<proteinExistence type="predicted"/>
<reference evidence="6" key="1">
    <citation type="submission" date="2021-01" db="EMBL/GenBank/DDBJ databases">
        <title>Genome public.</title>
        <authorList>
            <person name="Liu C."/>
            <person name="Sun Q."/>
        </authorList>
    </citation>
    <scope>NUCLEOTIDE SEQUENCE</scope>
    <source>
        <strain evidence="6">M6</strain>
    </source>
</reference>
<evidence type="ECO:0000256" key="4">
    <source>
        <dbReference type="ARBA" id="ARBA00022833"/>
    </source>
</evidence>
<comment type="caution">
    <text evidence="6">The sequence shown here is derived from an EMBL/GenBank/DDBJ whole genome shotgun (WGS) entry which is preliminary data.</text>
</comment>
<dbReference type="InterPro" id="IPR001279">
    <property type="entry name" value="Metallo-B-lactamas"/>
</dbReference>
<dbReference type="Pfam" id="PF00753">
    <property type="entry name" value="Lactamase_B"/>
    <property type="match status" value="1"/>
</dbReference>
<dbReference type="GO" id="GO:0016787">
    <property type="term" value="F:hydrolase activity"/>
    <property type="evidence" value="ECO:0007669"/>
    <property type="project" value="UniProtKB-KW"/>
</dbReference>
<evidence type="ECO:0000256" key="1">
    <source>
        <dbReference type="ARBA" id="ARBA00001947"/>
    </source>
</evidence>
<comment type="cofactor">
    <cofactor evidence="1">
        <name>Zn(2+)</name>
        <dbReference type="ChEBI" id="CHEBI:29105"/>
    </cofactor>
</comment>
<feature type="domain" description="Metallo-beta-lactamase" evidence="5">
    <location>
        <begin position="13"/>
        <end position="189"/>
    </location>
</feature>
<dbReference type="PANTHER" id="PTHR46233">
    <property type="entry name" value="HYDROXYACYLGLUTATHIONE HYDROLASE GLOC"/>
    <property type="match status" value="1"/>
</dbReference>
<keyword evidence="2" id="KW-0479">Metal-binding</keyword>
<dbReference type="AlphaFoldDB" id="A0A934WR85"/>
<name>A0A934WR85_9FIRM</name>
<dbReference type="GO" id="GO:0046872">
    <property type="term" value="F:metal ion binding"/>
    <property type="evidence" value="ECO:0007669"/>
    <property type="project" value="UniProtKB-KW"/>
</dbReference>
<evidence type="ECO:0000313" key="6">
    <source>
        <dbReference type="EMBL" id="MBK6088099.1"/>
    </source>
</evidence>
<dbReference type="InterPro" id="IPR051453">
    <property type="entry name" value="MBL_Glyoxalase_II"/>
</dbReference>
<evidence type="ECO:0000259" key="5">
    <source>
        <dbReference type="SMART" id="SM00849"/>
    </source>
</evidence>
<sequence length="206" mass="23142">MMNITCFVIGMIGTNVYLLKDEATGKLAVIDPADHSDELLEQIEENGGDLAYILLTHGHYDHIMGVAELCEKYHPTVCASRVELPVIEEPSYNLSKYHDITVKPFTVDRALEDGDTVMLGETELRLILTPGHTIGSGCYITDDCIFSGDTLFCSSVGRTDFPTSSMRDMMASVERLKNLEGDYRIYPGHDIFTSLERERKHNPFMR</sequence>
<dbReference type="Gene3D" id="3.60.15.10">
    <property type="entry name" value="Ribonuclease Z/Hydroxyacylglutathione hydrolase-like"/>
    <property type="match status" value="1"/>
</dbReference>
<keyword evidence="7" id="KW-1185">Reference proteome</keyword>
<evidence type="ECO:0000313" key="7">
    <source>
        <dbReference type="Proteomes" id="UP000633365"/>
    </source>
</evidence>
<keyword evidence="4" id="KW-0862">Zinc</keyword>
<evidence type="ECO:0000256" key="2">
    <source>
        <dbReference type="ARBA" id="ARBA00022723"/>
    </source>
</evidence>
<protein>
    <submittedName>
        <fullName evidence="6">MBL fold metallo-hydrolase</fullName>
    </submittedName>
</protein>
<evidence type="ECO:0000256" key="3">
    <source>
        <dbReference type="ARBA" id="ARBA00022801"/>
    </source>
</evidence>
<dbReference type="EMBL" id="JAEQMG010000048">
    <property type="protein sequence ID" value="MBK6088099.1"/>
    <property type="molecule type" value="Genomic_DNA"/>
</dbReference>
<dbReference type="SUPFAM" id="SSF56281">
    <property type="entry name" value="Metallo-hydrolase/oxidoreductase"/>
    <property type="match status" value="1"/>
</dbReference>
<accession>A0A934WR85</accession>
<dbReference type="CDD" id="cd06262">
    <property type="entry name" value="metallo-hydrolase-like_MBL-fold"/>
    <property type="match status" value="1"/>
</dbReference>
<dbReference type="Proteomes" id="UP000633365">
    <property type="component" value="Unassembled WGS sequence"/>
</dbReference>
<dbReference type="InterPro" id="IPR036866">
    <property type="entry name" value="RibonucZ/Hydroxyglut_hydro"/>
</dbReference>
<keyword evidence="3" id="KW-0378">Hydrolase</keyword>